<name>M6R7Q7_LEPIR</name>
<proteinExistence type="predicted"/>
<evidence type="ECO:0000256" key="1">
    <source>
        <dbReference type="SAM" id="Phobius"/>
    </source>
</evidence>
<keyword evidence="1" id="KW-1133">Transmembrane helix</keyword>
<dbReference type="EMBL" id="AHNZ02000818">
    <property type="protein sequence ID" value="EMO03605.1"/>
    <property type="molecule type" value="Genomic_DNA"/>
</dbReference>
<evidence type="ECO:0000313" key="2">
    <source>
        <dbReference type="EMBL" id="EMO03605.1"/>
    </source>
</evidence>
<feature type="non-terminal residue" evidence="2">
    <location>
        <position position="43"/>
    </location>
</feature>
<evidence type="ECO:0000313" key="3">
    <source>
        <dbReference type="Proteomes" id="UP000012092"/>
    </source>
</evidence>
<dbReference type="AlphaFoldDB" id="M6R7Q7"/>
<reference evidence="2 3" key="1">
    <citation type="submission" date="2013-01" db="EMBL/GenBank/DDBJ databases">
        <authorList>
            <person name="Harkins D.M."/>
            <person name="Durkin A.S."/>
            <person name="Brinkac L.M."/>
            <person name="Haft D.H."/>
            <person name="Selengut J.D."/>
            <person name="Sanka R."/>
            <person name="DePew J."/>
            <person name="Purushe J."/>
            <person name="Picardeau M."/>
            <person name="Werts C."/>
            <person name="Goarant C."/>
            <person name="Vinetz J.M."/>
            <person name="Sutton G.G."/>
            <person name="Nierman W.C."/>
            <person name="Fouts D.E."/>
        </authorList>
    </citation>
    <scope>NUCLEOTIDE SEQUENCE [LARGE SCALE GENOMIC DNA]</scope>
    <source>
        <strain evidence="2 3">Verdun HP</strain>
    </source>
</reference>
<feature type="transmembrane region" description="Helical" evidence="1">
    <location>
        <begin position="6"/>
        <end position="24"/>
    </location>
</feature>
<gene>
    <name evidence="2" type="ORF">LEP1GSC116_0385</name>
</gene>
<accession>M6R7Q7</accession>
<dbReference type="Proteomes" id="UP000012092">
    <property type="component" value="Unassembled WGS sequence"/>
</dbReference>
<organism evidence="2 3">
    <name type="scientific">Leptospira interrogans serovar Icterohaemorrhagiae str. Verdun HP</name>
    <dbReference type="NCBI Taxonomy" id="1049910"/>
    <lineage>
        <taxon>Bacteria</taxon>
        <taxon>Pseudomonadati</taxon>
        <taxon>Spirochaetota</taxon>
        <taxon>Spirochaetia</taxon>
        <taxon>Leptospirales</taxon>
        <taxon>Leptospiraceae</taxon>
        <taxon>Leptospira</taxon>
    </lineage>
</organism>
<keyword evidence="1" id="KW-0472">Membrane</keyword>
<sequence length="43" mass="4918">MSKKILYSILLIFLCSSVVFMFFLEEEKILKNDSSENVSLSNG</sequence>
<comment type="caution">
    <text evidence="2">The sequence shown here is derived from an EMBL/GenBank/DDBJ whole genome shotgun (WGS) entry which is preliminary data.</text>
</comment>
<protein>
    <submittedName>
        <fullName evidence="2">Uncharacterized protein</fullName>
    </submittedName>
</protein>
<keyword evidence="1" id="KW-0812">Transmembrane</keyword>